<organism evidence="1">
    <name type="scientific">Dictyoglomus thermophilum</name>
    <dbReference type="NCBI Taxonomy" id="14"/>
    <lineage>
        <taxon>Bacteria</taxon>
        <taxon>Pseudomonadati</taxon>
        <taxon>Dictyoglomota</taxon>
        <taxon>Dictyoglomia</taxon>
        <taxon>Dictyoglomales</taxon>
        <taxon>Dictyoglomaceae</taxon>
        <taxon>Dictyoglomus</taxon>
    </lineage>
</organism>
<comment type="caution">
    <text evidence="1">The sequence shown here is derived from an EMBL/GenBank/DDBJ whole genome shotgun (WGS) entry which is preliminary data.</text>
</comment>
<name>A0A7C3MGM4_DICTH</name>
<gene>
    <name evidence="1" type="ORF">ENW00_00180</name>
</gene>
<evidence type="ECO:0008006" key="2">
    <source>
        <dbReference type="Google" id="ProtNLM"/>
    </source>
</evidence>
<dbReference type="AlphaFoldDB" id="A0A7C3MGM4"/>
<dbReference type="PANTHER" id="PTHR38075">
    <property type="entry name" value="DUF4139 DOMAIN-CONTAINING PROTEIN"/>
    <property type="match status" value="1"/>
</dbReference>
<reference evidence="1" key="1">
    <citation type="journal article" date="2020" name="mSystems">
        <title>Genome- and Community-Level Interaction Insights into Carbon Utilization and Element Cycling Functions of Hydrothermarchaeota in Hydrothermal Sediment.</title>
        <authorList>
            <person name="Zhou Z."/>
            <person name="Liu Y."/>
            <person name="Xu W."/>
            <person name="Pan J."/>
            <person name="Luo Z.H."/>
            <person name="Li M."/>
        </authorList>
    </citation>
    <scope>NUCLEOTIDE SEQUENCE [LARGE SCALE GENOMIC DNA]</scope>
    <source>
        <strain evidence="1">SpSt-81</strain>
    </source>
</reference>
<dbReference type="EMBL" id="DTIN01000005">
    <property type="protein sequence ID" value="HFX12570.1"/>
    <property type="molecule type" value="Genomic_DNA"/>
</dbReference>
<dbReference type="PANTHER" id="PTHR38075:SF1">
    <property type="entry name" value="DUF4139 DOMAIN-CONTAINING PROTEIN"/>
    <property type="match status" value="1"/>
</dbReference>
<protein>
    <recommendedName>
        <fullName evidence="2">DUF4139 domain-containing protein</fullName>
    </recommendedName>
</protein>
<accession>A0A7C3MGM4</accession>
<sequence length="371" mass="42281">MKKISIFLIIFMLFILSFSFSQNLIVYQRNFAVVSLEKEVKLTKGVNFIALDEVPQSVGAGNFFIYSSKGNRILEVLYPPSGIFIYSSEDMIDTLKIVYILPNINWNAVHSFFIDKDKLRFSSDIYLQNKSDMSFQKIKLSVLAGEINIERGPQEMLQEKGLSVLAMRVPSETELKEVEGYKLFDLSGEYSLAKGGTKIIPIIDAEINNAIKRYAFQNGKVYILWNIENKKENGLGIPIPMGSLKIFEMVGNKVIFLGESSIPNIAVGEKIEVIQGIDFDIKGERKVLESKQRVEGKYEIKEAKVSVEIRNSKKEDVTVEVKEYIYEDSVEIVSSNFSYEKIDKNTFVFYVKVKGESSATLIYNYTSKRLR</sequence>
<proteinExistence type="predicted"/>
<evidence type="ECO:0000313" key="1">
    <source>
        <dbReference type="EMBL" id="HFX12570.1"/>
    </source>
</evidence>